<dbReference type="InterPro" id="IPR003695">
    <property type="entry name" value="Ppx_GppA_N"/>
</dbReference>
<evidence type="ECO:0000259" key="1">
    <source>
        <dbReference type="Pfam" id="PF02541"/>
    </source>
</evidence>
<evidence type="ECO:0000313" key="3">
    <source>
        <dbReference type="EMBL" id="SFI45335.1"/>
    </source>
</evidence>
<proteinExistence type="predicted"/>
<gene>
    <name evidence="3" type="ORF">SAMN04487775_101477</name>
</gene>
<dbReference type="CDD" id="cd24006">
    <property type="entry name" value="ASKHA_NBD_PPX_GppA"/>
    <property type="match status" value="1"/>
</dbReference>
<dbReference type="PANTHER" id="PTHR30005:SF0">
    <property type="entry name" value="RETROGRADE REGULATION PROTEIN 2"/>
    <property type="match status" value="1"/>
</dbReference>
<feature type="domain" description="Ppx/GppA phosphatase C-terminal" evidence="2">
    <location>
        <begin position="325"/>
        <end position="492"/>
    </location>
</feature>
<dbReference type="SUPFAM" id="SSF53067">
    <property type="entry name" value="Actin-like ATPase domain"/>
    <property type="match status" value="2"/>
</dbReference>
<evidence type="ECO:0000313" key="4">
    <source>
        <dbReference type="Proteomes" id="UP000182737"/>
    </source>
</evidence>
<organism evidence="3 4">
    <name type="scientific">Treponema bryantii</name>
    <dbReference type="NCBI Taxonomy" id="163"/>
    <lineage>
        <taxon>Bacteria</taxon>
        <taxon>Pseudomonadati</taxon>
        <taxon>Spirochaetota</taxon>
        <taxon>Spirochaetia</taxon>
        <taxon>Spirochaetales</taxon>
        <taxon>Treponemataceae</taxon>
        <taxon>Treponema</taxon>
    </lineage>
</organism>
<name>A0A1I3IBE2_9SPIR</name>
<evidence type="ECO:0000259" key="2">
    <source>
        <dbReference type="Pfam" id="PF21447"/>
    </source>
</evidence>
<accession>A0A1I3IBE2</accession>
<feature type="domain" description="Ppx/GppA phosphatase N-terminal" evidence="1">
    <location>
        <begin position="27"/>
        <end position="309"/>
    </location>
</feature>
<dbReference type="InterPro" id="IPR003607">
    <property type="entry name" value="HD/PDEase_dom"/>
</dbReference>
<dbReference type="InterPro" id="IPR043129">
    <property type="entry name" value="ATPase_NBD"/>
</dbReference>
<dbReference type="SUPFAM" id="SSF109604">
    <property type="entry name" value="HD-domain/PDEase-like"/>
    <property type="match status" value="1"/>
</dbReference>
<reference evidence="4" key="1">
    <citation type="submission" date="2016-10" db="EMBL/GenBank/DDBJ databases">
        <authorList>
            <person name="Varghese N."/>
            <person name="Submissions S."/>
        </authorList>
    </citation>
    <scope>NUCLEOTIDE SEQUENCE [LARGE SCALE GENOMIC DNA]</scope>
    <source>
        <strain evidence="4">XBD1002</strain>
    </source>
</reference>
<protein>
    <submittedName>
        <fullName evidence="3">Exopolyphosphatase / guanosine-5'-triphosphate,3'-diphosphate pyrophosphatase</fullName>
    </submittedName>
</protein>
<dbReference type="Gene3D" id="3.30.420.150">
    <property type="entry name" value="Exopolyphosphatase. Domain 2"/>
    <property type="match status" value="1"/>
</dbReference>
<dbReference type="GO" id="GO:0016462">
    <property type="term" value="F:pyrophosphatase activity"/>
    <property type="evidence" value="ECO:0007669"/>
    <property type="project" value="TreeGrafter"/>
</dbReference>
<sequence>MAAPESVIEIGSTGVRLLVAEFLPDGKQNILDRSEKPLSLGKDVFTSGIISQETQNQLIQILIRYREQLAGWGITPSECTCVALSAFRDAKNSDPIMDRILVQAGFHVRIVDGIEENKLMYLAVSECIKNETAAFKDADTVILMVGGSTTEIMLMSEGKMAGVHSLRLGTVRIDQQMKNQTSSYNDIQRYVQESIYNTKGSLESELNMSEVRQFIAVGPDITLAALNVGRPISTFLWEIDKDDFSEFAKEIQGYSVDECVARFKISYNEAETLQVSLLIYNLFLHLTKAEKLLAPETNIRNGILLSQHSSENEELQSEFNMQITASARNLLRKYHGDENHAECVRMIAVKLYDTLTNDLGFNEHARTLLETAAILHDIGGFIRYDNHNLHSSYIIRNSEIFGLSRKDNTIVAEIAKYHKGNSVPQDEDSFLMLPRADRMTILKLTAILRIADALDRGHIQKFSDFSIKIQQNSLVIHTKASKNTVLEKIALNEKSGMFESVFGYKVILL</sequence>
<dbReference type="InterPro" id="IPR048950">
    <property type="entry name" value="Ppx_GppA_C"/>
</dbReference>
<dbReference type="CDD" id="cd00077">
    <property type="entry name" value="HDc"/>
    <property type="match status" value="1"/>
</dbReference>
<dbReference type="RefSeq" id="WP_074930104.1">
    <property type="nucleotide sequence ID" value="NZ_FORI01000001.1"/>
</dbReference>
<dbReference type="OrthoDB" id="9814545at2"/>
<dbReference type="Gene3D" id="1.10.3210.10">
    <property type="entry name" value="Hypothetical protein af1432"/>
    <property type="match status" value="1"/>
</dbReference>
<dbReference type="EMBL" id="FORI01000001">
    <property type="protein sequence ID" value="SFI45335.1"/>
    <property type="molecule type" value="Genomic_DNA"/>
</dbReference>
<dbReference type="Pfam" id="PF02541">
    <property type="entry name" value="Ppx-GppA"/>
    <property type="match status" value="1"/>
</dbReference>
<dbReference type="PANTHER" id="PTHR30005">
    <property type="entry name" value="EXOPOLYPHOSPHATASE"/>
    <property type="match status" value="1"/>
</dbReference>
<dbReference type="AlphaFoldDB" id="A0A1I3IBE2"/>
<dbReference type="Gene3D" id="3.30.420.40">
    <property type="match status" value="1"/>
</dbReference>
<dbReference type="InterPro" id="IPR050273">
    <property type="entry name" value="GppA/Ppx_hydrolase"/>
</dbReference>
<keyword evidence="4" id="KW-1185">Reference proteome</keyword>
<dbReference type="Pfam" id="PF21447">
    <property type="entry name" value="Ppx-GppA_III"/>
    <property type="match status" value="1"/>
</dbReference>
<dbReference type="Proteomes" id="UP000182737">
    <property type="component" value="Unassembled WGS sequence"/>
</dbReference>